<name>A0AAP0H9P9_9ASTR</name>
<dbReference type="AlphaFoldDB" id="A0AAP0H9P9"/>
<dbReference type="GO" id="GO:0080019">
    <property type="term" value="F:alcohol-forming very long-chain fatty acyl-CoA reductase activity"/>
    <property type="evidence" value="ECO:0007669"/>
    <property type="project" value="InterPro"/>
</dbReference>
<feature type="domain" description="Fatty acyl-CoA reductase C-terminal" evidence="5">
    <location>
        <begin position="400"/>
        <end position="498"/>
    </location>
</feature>
<evidence type="ECO:0000256" key="1">
    <source>
        <dbReference type="ARBA" id="ARBA00005928"/>
    </source>
</evidence>
<dbReference type="GO" id="GO:0035336">
    <property type="term" value="P:long-chain fatty-acyl-CoA metabolic process"/>
    <property type="evidence" value="ECO:0007669"/>
    <property type="project" value="TreeGrafter"/>
</dbReference>
<dbReference type="InterPro" id="IPR033640">
    <property type="entry name" value="FAR_C"/>
</dbReference>
<feature type="domain" description="Thioester reductase (TE)" evidence="6">
    <location>
        <begin position="17"/>
        <end position="321"/>
    </location>
</feature>
<comment type="similarity">
    <text evidence="1 4">Belongs to the fatty acyl-CoA reductase family.</text>
</comment>
<dbReference type="InterPro" id="IPR026055">
    <property type="entry name" value="FAR"/>
</dbReference>
<organism evidence="7 8">
    <name type="scientific">Deinandra increscens subsp. villosa</name>
    <dbReference type="NCBI Taxonomy" id="3103831"/>
    <lineage>
        <taxon>Eukaryota</taxon>
        <taxon>Viridiplantae</taxon>
        <taxon>Streptophyta</taxon>
        <taxon>Embryophyta</taxon>
        <taxon>Tracheophyta</taxon>
        <taxon>Spermatophyta</taxon>
        <taxon>Magnoliopsida</taxon>
        <taxon>eudicotyledons</taxon>
        <taxon>Gunneridae</taxon>
        <taxon>Pentapetalae</taxon>
        <taxon>asterids</taxon>
        <taxon>campanulids</taxon>
        <taxon>Asterales</taxon>
        <taxon>Asteraceae</taxon>
        <taxon>Asteroideae</taxon>
        <taxon>Heliantheae alliance</taxon>
        <taxon>Madieae</taxon>
        <taxon>Madiinae</taxon>
        <taxon>Deinandra</taxon>
    </lineage>
</organism>
<evidence type="ECO:0000259" key="5">
    <source>
        <dbReference type="Pfam" id="PF03015"/>
    </source>
</evidence>
<dbReference type="GO" id="GO:0010345">
    <property type="term" value="P:suberin biosynthetic process"/>
    <property type="evidence" value="ECO:0007669"/>
    <property type="project" value="TreeGrafter"/>
</dbReference>
<dbReference type="PANTHER" id="PTHR11011:SF102">
    <property type="entry name" value="FATTY ACYL-COA REDUCTASE"/>
    <property type="match status" value="1"/>
</dbReference>
<comment type="function">
    <text evidence="4">Catalyzes the reduction of fatty acyl-CoA to fatty alcohols.</text>
</comment>
<evidence type="ECO:0000313" key="7">
    <source>
        <dbReference type="EMBL" id="KAK9078509.1"/>
    </source>
</evidence>
<evidence type="ECO:0000259" key="6">
    <source>
        <dbReference type="Pfam" id="PF07993"/>
    </source>
</evidence>
<keyword evidence="4" id="KW-0521">NADP</keyword>
<dbReference type="Proteomes" id="UP001408789">
    <property type="component" value="Unassembled WGS sequence"/>
</dbReference>
<keyword evidence="3 4" id="KW-0443">Lipid metabolism</keyword>
<comment type="catalytic activity">
    <reaction evidence="4">
        <text>a long-chain fatty acyl-CoA + 2 NADPH + 2 H(+) = a long-chain primary fatty alcohol + 2 NADP(+) + CoA</text>
        <dbReference type="Rhea" id="RHEA:52716"/>
        <dbReference type="ChEBI" id="CHEBI:15378"/>
        <dbReference type="ChEBI" id="CHEBI:57287"/>
        <dbReference type="ChEBI" id="CHEBI:57783"/>
        <dbReference type="ChEBI" id="CHEBI:58349"/>
        <dbReference type="ChEBI" id="CHEBI:77396"/>
        <dbReference type="ChEBI" id="CHEBI:83139"/>
        <dbReference type="EC" id="1.2.1.84"/>
    </reaction>
</comment>
<dbReference type="PANTHER" id="PTHR11011">
    <property type="entry name" value="MALE STERILITY PROTEIN 2-RELATED"/>
    <property type="match status" value="1"/>
</dbReference>
<dbReference type="Gene3D" id="3.40.50.720">
    <property type="entry name" value="NAD(P)-binding Rossmann-like Domain"/>
    <property type="match status" value="1"/>
</dbReference>
<proteinExistence type="inferred from homology"/>
<reference evidence="7 8" key="1">
    <citation type="submission" date="2024-04" db="EMBL/GenBank/DDBJ databases">
        <title>The reference genome of an endangered Asteraceae, Deinandra increscens subsp. villosa, native to the Central Coast of California.</title>
        <authorList>
            <person name="Guilliams M."/>
            <person name="Hasenstab-Lehman K."/>
            <person name="Meyer R."/>
            <person name="Mcevoy S."/>
        </authorList>
    </citation>
    <scope>NUCLEOTIDE SEQUENCE [LARGE SCALE GENOMIC DNA]</scope>
    <source>
        <tissue evidence="7">Leaf</tissue>
    </source>
</reference>
<sequence length="498" mass="56294">MELDSVLDFLQDKTILITGATGFLAKIFVEKILRVQPNVNKLYLLVRAPDAKSALQRFNTEAVAKELFKVLKDKYGANLESFLSEKVTPVAGDITCENLGVEDYNLIQEMWRDVDVVVNVAATTNFDERYDIALALNTFGAENVLKFAAKCINIKLLLHVSTAYVSGEKPGLILETPYQLGDALNHTPGLDINIEKKIIEEKLKELKSDEKATEKSITLAMKDLGIERATKFGWPNTYVFTKALGEMIIVGQLKGGDMPLVILRPTIVTSTYKEPFPGWIEGIRTIDSLAVGYGKGRLACFLGDPESVIDAIPADMVVNAMITAMATHANQRHACETAIVYHVGSSVSNPLKYKVIQESGYNYFRRHPWINKKDGKPVIVSKIKVLTSMDSFQRYFYLRYLLPLQGLQVLNSALCHAFNGTYTDLKRKIGFVLRVVELYKPYLFSKSFYDDINTEKLRQRAKENVVEANMFYFDPKTIKWDVYFEHIHYPGVVKHVFK</sequence>
<dbReference type="Pfam" id="PF07993">
    <property type="entry name" value="NAD_binding_4"/>
    <property type="match status" value="1"/>
</dbReference>
<comment type="caution">
    <text evidence="7">The sequence shown here is derived from an EMBL/GenBank/DDBJ whole genome shotgun (WGS) entry which is preliminary data.</text>
</comment>
<dbReference type="EMBL" id="JBCNJP010000006">
    <property type="protein sequence ID" value="KAK9078509.1"/>
    <property type="molecule type" value="Genomic_DNA"/>
</dbReference>
<evidence type="ECO:0000256" key="2">
    <source>
        <dbReference type="ARBA" id="ARBA00022516"/>
    </source>
</evidence>
<protein>
    <recommendedName>
        <fullName evidence="4">Fatty acyl-CoA reductase</fullName>
        <ecNumber evidence="4">1.2.1.84</ecNumber>
    </recommendedName>
</protein>
<dbReference type="GO" id="GO:0102965">
    <property type="term" value="F:alcohol-forming long-chain fatty acyl-CoA reductase activity"/>
    <property type="evidence" value="ECO:0007669"/>
    <property type="project" value="UniProtKB-EC"/>
</dbReference>
<evidence type="ECO:0000313" key="8">
    <source>
        <dbReference type="Proteomes" id="UP001408789"/>
    </source>
</evidence>
<dbReference type="CDD" id="cd09071">
    <property type="entry name" value="FAR_C"/>
    <property type="match status" value="1"/>
</dbReference>
<evidence type="ECO:0000256" key="4">
    <source>
        <dbReference type="RuleBase" id="RU363097"/>
    </source>
</evidence>
<keyword evidence="4" id="KW-0560">Oxidoreductase</keyword>
<dbReference type="InterPro" id="IPR036291">
    <property type="entry name" value="NAD(P)-bd_dom_sf"/>
</dbReference>
<dbReference type="EC" id="1.2.1.84" evidence="4"/>
<dbReference type="SUPFAM" id="SSF51735">
    <property type="entry name" value="NAD(P)-binding Rossmann-fold domains"/>
    <property type="match status" value="1"/>
</dbReference>
<evidence type="ECO:0000256" key="3">
    <source>
        <dbReference type="ARBA" id="ARBA00023098"/>
    </source>
</evidence>
<dbReference type="CDD" id="cd05236">
    <property type="entry name" value="FAR-N_SDR_e"/>
    <property type="match status" value="1"/>
</dbReference>
<dbReference type="Pfam" id="PF03015">
    <property type="entry name" value="Sterile"/>
    <property type="match status" value="1"/>
</dbReference>
<gene>
    <name evidence="7" type="ORF">SSX86_002566</name>
</gene>
<accession>A0AAP0H9P9</accession>
<keyword evidence="2 4" id="KW-0444">Lipid biosynthesis</keyword>
<keyword evidence="8" id="KW-1185">Reference proteome</keyword>
<dbReference type="InterPro" id="IPR013120">
    <property type="entry name" value="FAR_NAD-bd"/>
</dbReference>